<keyword evidence="3" id="KW-1185">Reference proteome</keyword>
<reference evidence="2 3" key="1">
    <citation type="submission" date="2017-10" db="EMBL/GenBank/DDBJ databases">
        <title>Comparative genomics in systemic dimorphic fungi from Ajellomycetaceae.</title>
        <authorList>
            <person name="Munoz J.F."/>
            <person name="Mcewen J.G."/>
            <person name="Clay O.K."/>
            <person name="Cuomo C.A."/>
        </authorList>
    </citation>
    <scope>NUCLEOTIDE SEQUENCE [LARGE SCALE GENOMIC DNA]</scope>
    <source>
        <strain evidence="2 3">UAMH7299</strain>
    </source>
</reference>
<sequence length="130" mass="14350">MSQCAWSYHTQGVARLNPQMTTEQSTSPVAGALATPTSQPNPVQHKRPAAQTSVGQAYPLIAWNNMGFESAWRPQLLGGDTENKYPARNPQEQGLLVLTSLTKADPVLSVVRQQLGSFQWWEESGYRIPL</sequence>
<organism evidence="2 3">
    <name type="scientific">Polytolypa hystricis (strain UAMH7299)</name>
    <dbReference type="NCBI Taxonomy" id="1447883"/>
    <lineage>
        <taxon>Eukaryota</taxon>
        <taxon>Fungi</taxon>
        <taxon>Dikarya</taxon>
        <taxon>Ascomycota</taxon>
        <taxon>Pezizomycotina</taxon>
        <taxon>Eurotiomycetes</taxon>
        <taxon>Eurotiomycetidae</taxon>
        <taxon>Onygenales</taxon>
        <taxon>Onygenales incertae sedis</taxon>
        <taxon>Polytolypa</taxon>
    </lineage>
</organism>
<name>A0A2B7YQ95_POLH7</name>
<feature type="region of interest" description="Disordered" evidence="1">
    <location>
        <begin position="17"/>
        <end position="51"/>
    </location>
</feature>
<protein>
    <submittedName>
        <fullName evidence="2">Uncharacterized protein</fullName>
    </submittedName>
</protein>
<accession>A0A2B7YQ95</accession>
<dbReference type="Proteomes" id="UP000224634">
    <property type="component" value="Unassembled WGS sequence"/>
</dbReference>
<feature type="compositionally biased region" description="Polar residues" evidence="1">
    <location>
        <begin position="18"/>
        <end position="28"/>
    </location>
</feature>
<proteinExistence type="predicted"/>
<dbReference type="EMBL" id="PDNA01000027">
    <property type="protein sequence ID" value="PGH23209.1"/>
    <property type="molecule type" value="Genomic_DNA"/>
</dbReference>
<gene>
    <name evidence="2" type="ORF">AJ80_02739</name>
</gene>
<evidence type="ECO:0000313" key="2">
    <source>
        <dbReference type="EMBL" id="PGH23209.1"/>
    </source>
</evidence>
<dbReference type="AlphaFoldDB" id="A0A2B7YQ95"/>
<comment type="caution">
    <text evidence="2">The sequence shown here is derived from an EMBL/GenBank/DDBJ whole genome shotgun (WGS) entry which is preliminary data.</text>
</comment>
<evidence type="ECO:0000256" key="1">
    <source>
        <dbReference type="SAM" id="MobiDB-lite"/>
    </source>
</evidence>
<evidence type="ECO:0000313" key="3">
    <source>
        <dbReference type="Proteomes" id="UP000224634"/>
    </source>
</evidence>